<comment type="caution">
    <text evidence="2">The sequence shown here is derived from an EMBL/GenBank/DDBJ whole genome shotgun (WGS) entry which is preliminary data.</text>
</comment>
<reference evidence="2 3" key="1">
    <citation type="journal article" date="2021" name="Sci. Rep.">
        <title>The genome of the diatom Chaetoceros tenuissimus carries an ancient integrated fragment of an extant virus.</title>
        <authorList>
            <person name="Hongo Y."/>
            <person name="Kimura K."/>
            <person name="Takaki Y."/>
            <person name="Yoshida Y."/>
            <person name="Baba S."/>
            <person name="Kobayashi G."/>
            <person name="Nagasaki K."/>
            <person name="Hano T."/>
            <person name="Tomaru Y."/>
        </authorList>
    </citation>
    <scope>NUCLEOTIDE SEQUENCE [LARGE SCALE GENOMIC DNA]</scope>
    <source>
        <strain evidence="2 3">NIES-3715</strain>
    </source>
</reference>
<evidence type="ECO:0000313" key="2">
    <source>
        <dbReference type="EMBL" id="GFH43909.1"/>
    </source>
</evidence>
<keyword evidence="3" id="KW-1185">Reference proteome</keyword>
<proteinExistence type="predicted"/>
<evidence type="ECO:0000313" key="3">
    <source>
        <dbReference type="Proteomes" id="UP001054902"/>
    </source>
</evidence>
<dbReference type="EMBL" id="BLLK01000019">
    <property type="protein sequence ID" value="GFH43909.1"/>
    <property type="molecule type" value="Genomic_DNA"/>
</dbReference>
<sequence>MSSIKQDPDDLPDLQPFGQIDQEFSALEKLLKELKTLKPRSKPSYYVGQRLAKDFMSPFTGRVVATPSSSRRYYKIVYDEDGDEEELDEKEVEEGFQQYWENEGMQIIPSPKKRRKYQLPGPKFPRGTFISREFPRTYAATIVKLPKKATGYYIIQYDVEKFKGKTVRMKKKQIEVMVAKYKLWSDFKIKRDKKEKKKRKLRNRALKTE</sequence>
<dbReference type="Pfam" id="PF21743">
    <property type="entry name" value="PTM_DIR17_Tudor"/>
    <property type="match status" value="1"/>
</dbReference>
<dbReference type="Proteomes" id="UP001054902">
    <property type="component" value="Unassembled WGS sequence"/>
</dbReference>
<feature type="domain" description="PTM/DIR17-like Tudor" evidence="1">
    <location>
        <begin position="48"/>
        <end position="94"/>
    </location>
</feature>
<protein>
    <recommendedName>
        <fullName evidence="1">PTM/DIR17-like Tudor domain-containing protein</fullName>
    </recommendedName>
</protein>
<evidence type="ECO:0000259" key="1">
    <source>
        <dbReference type="Pfam" id="PF21743"/>
    </source>
</evidence>
<gene>
    <name evidence="2" type="ORF">CTEN210_00383</name>
</gene>
<dbReference type="InterPro" id="IPR047365">
    <property type="entry name" value="Tudor_AtPTM-like"/>
</dbReference>
<organism evidence="2 3">
    <name type="scientific">Chaetoceros tenuissimus</name>
    <dbReference type="NCBI Taxonomy" id="426638"/>
    <lineage>
        <taxon>Eukaryota</taxon>
        <taxon>Sar</taxon>
        <taxon>Stramenopiles</taxon>
        <taxon>Ochrophyta</taxon>
        <taxon>Bacillariophyta</taxon>
        <taxon>Coscinodiscophyceae</taxon>
        <taxon>Chaetocerotophycidae</taxon>
        <taxon>Chaetocerotales</taxon>
        <taxon>Chaetocerotaceae</taxon>
        <taxon>Chaetoceros</taxon>
    </lineage>
</organism>
<name>A0AAD3GZ28_9STRA</name>
<dbReference type="AlphaFoldDB" id="A0AAD3GZ28"/>
<accession>A0AAD3GZ28</accession>